<dbReference type="PROSITE" id="PS51819">
    <property type="entry name" value="VOC"/>
    <property type="match status" value="1"/>
</dbReference>
<dbReference type="Proteomes" id="UP000613030">
    <property type="component" value="Unassembled WGS sequence"/>
</dbReference>
<feature type="domain" description="VOC" evidence="3">
    <location>
        <begin position="3"/>
        <end position="131"/>
    </location>
</feature>
<dbReference type="RefSeq" id="WP_202015474.1">
    <property type="nucleotide sequence ID" value="NZ_JAERRB010000014.1"/>
</dbReference>
<dbReference type="PANTHER" id="PTHR43048">
    <property type="entry name" value="METHYLMALONYL-COA EPIMERASE"/>
    <property type="match status" value="1"/>
</dbReference>
<evidence type="ECO:0000259" key="3">
    <source>
        <dbReference type="PROSITE" id="PS51819"/>
    </source>
</evidence>
<dbReference type="CDD" id="cd07249">
    <property type="entry name" value="MMCE"/>
    <property type="match status" value="1"/>
</dbReference>
<dbReference type="InterPro" id="IPR051785">
    <property type="entry name" value="MMCE/EMCE_epimerase"/>
</dbReference>
<dbReference type="PANTHER" id="PTHR43048:SF3">
    <property type="entry name" value="METHYLMALONYL-COA EPIMERASE, MITOCHONDRIAL"/>
    <property type="match status" value="1"/>
</dbReference>
<dbReference type="EMBL" id="JAERRB010000014">
    <property type="protein sequence ID" value="MBL0745186.1"/>
    <property type="molecule type" value="Genomic_DNA"/>
</dbReference>
<keyword evidence="5" id="KW-1185">Reference proteome</keyword>
<dbReference type="GO" id="GO:0004493">
    <property type="term" value="F:methylmalonyl-CoA epimerase activity"/>
    <property type="evidence" value="ECO:0007669"/>
    <property type="project" value="UniProtKB-EC"/>
</dbReference>
<dbReference type="InterPro" id="IPR017515">
    <property type="entry name" value="MeMalonyl-CoA_epimerase"/>
</dbReference>
<dbReference type="SUPFAM" id="SSF54593">
    <property type="entry name" value="Glyoxalase/Bleomycin resistance protein/Dihydroxybiphenyl dioxygenase"/>
    <property type="match status" value="1"/>
</dbReference>
<evidence type="ECO:0000256" key="2">
    <source>
        <dbReference type="ARBA" id="ARBA00022723"/>
    </source>
</evidence>
<evidence type="ECO:0000313" key="4">
    <source>
        <dbReference type="EMBL" id="MBL0745186.1"/>
    </source>
</evidence>
<gene>
    <name evidence="4" type="primary">mce</name>
    <name evidence="4" type="ORF">JI741_28405</name>
</gene>
<proteinExistence type="inferred from homology"/>
<evidence type="ECO:0000256" key="1">
    <source>
        <dbReference type="ARBA" id="ARBA00009308"/>
    </source>
</evidence>
<dbReference type="InterPro" id="IPR029068">
    <property type="entry name" value="Glyas_Bleomycin-R_OHBP_Dase"/>
</dbReference>
<dbReference type="Gene3D" id="3.10.180.10">
    <property type="entry name" value="2,3-Dihydroxybiphenyl 1,2-Dioxygenase, domain 1"/>
    <property type="match status" value="1"/>
</dbReference>
<keyword evidence="4" id="KW-0413">Isomerase</keyword>
<protein>
    <submittedName>
        <fullName evidence="4">Methylmalonyl-CoA epimerase</fullName>
        <ecNumber evidence="4">5.1.99.1</ecNumber>
    </submittedName>
</protein>
<accession>A0ABS1L0F0</accession>
<comment type="caution">
    <text evidence="4">The sequence shown here is derived from an EMBL/GenBank/DDBJ whole genome shotgun (WGS) entry which is preliminary data.</text>
</comment>
<reference evidence="4 5" key="1">
    <citation type="submission" date="2021-01" db="EMBL/GenBank/DDBJ databases">
        <title>Chryseolinea sp. Jin1 Genome sequencing and assembly.</title>
        <authorList>
            <person name="Kim I."/>
        </authorList>
    </citation>
    <scope>NUCLEOTIDE SEQUENCE [LARGE SCALE GENOMIC DNA]</scope>
    <source>
        <strain evidence="4 5">Jin1</strain>
    </source>
</reference>
<dbReference type="Pfam" id="PF13669">
    <property type="entry name" value="Glyoxalase_4"/>
    <property type="match status" value="1"/>
</dbReference>
<dbReference type="EC" id="5.1.99.1" evidence="4"/>
<evidence type="ECO:0000313" key="5">
    <source>
        <dbReference type="Proteomes" id="UP000613030"/>
    </source>
</evidence>
<keyword evidence="2" id="KW-0479">Metal-binding</keyword>
<comment type="similarity">
    <text evidence="1">Belongs to the methylmalonyl-CoA epimerase family.</text>
</comment>
<sequence>MEKLEHIGIAVKNMEKAHSIFEALLGREHYKIEEVASEGVRTSFFEIGGVKIEFLEATRDDSPIAKFIEKRGEGVHHLAFAVNDIKSSIEEYKQKGFELISEIPKKGADNKMICFMHPKSTGGVLVELCQEIKAGG</sequence>
<dbReference type="InterPro" id="IPR037523">
    <property type="entry name" value="VOC_core"/>
</dbReference>
<dbReference type="NCBIfam" id="TIGR03081">
    <property type="entry name" value="metmalonyl_epim"/>
    <property type="match status" value="1"/>
</dbReference>
<organism evidence="4 5">
    <name type="scientific">Chryseolinea lacunae</name>
    <dbReference type="NCBI Taxonomy" id="2801331"/>
    <lineage>
        <taxon>Bacteria</taxon>
        <taxon>Pseudomonadati</taxon>
        <taxon>Bacteroidota</taxon>
        <taxon>Cytophagia</taxon>
        <taxon>Cytophagales</taxon>
        <taxon>Fulvivirgaceae</taxon>
        <taxon>Chryseolinea</taxon>
    </lineage>
</organism>
<name>A0ABS1L0F0_9BACT</name>